<reference evidence="2 3" key="1">
    <citation type="submission" date="2023-11" db="EMBL/GenBank/DDBJ databases">
        <title>Dfirmibasis_genome.</title>
        <authorList>
            <person name="Edelbroek B."/>
            <person name="Kjellin J."/>
            <person name="Jerlstrom-Hultqvist J."/>
            <person name="Soderbom F."/>
        </authorList>
    </citation>
    <scope>NUCLEOTIDE SEQUENCE [LARGE SCALE GENOMIC DNA]</scope>
    <source>
        <strain evidence="2 3">TNS-C-14</strain>
    </source>
</reference>
<feature type="region of interest" description="Disordered" evidence="1">
    <location>
        <begin position="511"/>
        <end position="532"/>
    </location>
</feature>
<organism evidence="2 3">
    <name type="scientific">Dictyostelium firmibasis</name>
    <dbReference type="NCBI Taxonomy" id="79012"/>
    <lineage>
        <taxon>Eukaryota</taxon>
        <taxon>Amoebozoa</taxon>
        <taxon>Evosea</taxon>
        <taxon>Eumycetozoa</taxon>
        <taxon>Dictyostelia</taxon>
        <taxon>Dictyosteliales</taxon>
        <taxon>Dictyosteliaceae</taxon>
        <taxon>Dictyostelium</taxon>
    </lineage>
</organism>
<dbReference type="EMBL" id="JAVFKY010000004">
    <property type="protein sequence ID" value="KAK5576847.1"/>
    <property type="molecule type" value="Genomic_DNA"/>
</dbReference>
<accession>A0AAN7YV51</accession>
<evidence type="ECO:0000256" key="1">
    <source>
        <dbReference type="SAM" id="MobiDB-lite"/>
    </source>
</evidence>
<dbReference type="AlphaFoldDB" id="A0AAN7YV51"/>
<evidence type="ECO:0000313" key="2">
    <source>
        <dbReference type="EMBL" id="KAK5576847.1"/>
    </source>
</evidence>
<feature type="compositionally biased region" description="Polar residues" evidence="1">
    <location>
        <begin position="511"/>
        <end position="521"/>
    </location>
</feature>
<keyword evidence="3" id="KW-1185">Reference proteome</keyword>
<evidence type="ECO:0000313" key="3">
    <source>
        <dbReference type="Proteomes" id="UP001344447"/>
    </source>
</evidence>
<sequence length="741" mass="87140">MIKNDRDLSKDELYKYAFIYNSEYYKNLYTRKYGEPEVIHVVHQNKPISPKIYKRKIVFKKMEPNSSNVPHILGDHETAQHTISNSPKTVEKIQIPCSPSFDVEPIVANSPKFIPLTISDLETVPKIKSKTVKKKEILQPSKKLSIDLFRKKNPTGIKIKDEIKYKKQKTGIPKIKYLIPYCEYDKVYTINGFNRLKSVEVKHEFETIDMLDFSKGPIDVYARCTEPVKGEEHFFNSWYDAKLLKHDPVEKKVQYYFIDNESVKINTDYSNIIFNELISIDSKLFSDIRSSNFSEKVYIGELGKQLYDIKILHPFTKNNIIVYIIELNMVTSLTSCDIYFRKLLNLITIHLDHIFDVGGLDEIKRKNIKDASIFIQSGCQKYYGLKTVTGFLDGLIGFDYFKRAPLDVLHLIYWGIYRRQSLKSLEDYISFSASHYKILSKCFTMVIDEVSNESVLFSSIKTLYIQERYLHLIENSSFTNDDDFGLLKKLIQDHMYYYDKIYRKKSTNLSDSITPNTSSPFSPEGATDSNEEGESNKIFNFHALHHLSEHIKYLDHPFSHSTNTFEKLHQFSKKTFHNNNNVNVSIMKYELLRINNDNVCEIEFGPYVSIKIFILFGILKKLFYSKPYDMIELKKFKTTYKKHHMSCWLDASLISNKVNPFKISLEGQDEHYVIIDPVYRYFEDMEPNDQTTKINELEKQREKHEHIRNKQTELLAHLQKNELTYRKKISMCKKHEKINPK</sequence>
<gene>
    <name evidence="2" type="ORF">RB653_001783</name>
</gene>
<protein>
    <submittedName>
        <fullName evidence="2">Uncharacterized protein</fullName>
    </submittedName>
</protein>
<name>A0AAN7YV51_9MYCE</name>
<dbReference type="Proteomes" id="UP001344447">
    <property type="component" value="Unassembled WGS sequence"/>
</dbReference>
<comment type="caution">
    <text evidence="2">The sequence shown here is derived from an EMBL/GenBank/DDBJ whole genome shotgun (WGS) entry which is preliminary data.</text>
</comment>
<proteinExistence type="predicted"/>